<evidence type="ECO:0000313" key="3">
    <source>
        <dbReference type="Proteomes" id="UP000823388"/>
    </source>
</evidence>
<comment type="caution">
    <text evidence="2">The sequence shown here is derived from an EMBL/GenBank/DDBJ whole genome shotgun (WGS) entry which is preliminary data.</text>
</comment>
<name>A0A8T0NIR5_PANVG</name>
<reference evidence="2" key="1">
    <citation type="submission" date="2020-05" db="EMBL/GenBank/DDBJ databases">
        <title>WGS assembly of Panicum virgatum.</title>
        <authorList>
            <person name="Lovell J.T."/>
            <person name="Jenkins J."/>
            <person name="Shu S."/>
            <person name="Juenger T.E."/>
            <person name="Schmutz J."/>
        </authorList>
    </citation>
    <scope>NUCLEOTIDE SEQUENCE</scope>
    <source>
        <strain evidence="2">AP13</strain>
    </source>
</reference>
<keyword evidence="3" id="KW-1185">Reference proteome</keyword>
<accession>A0A8T0NIR5</accession>
<dbReference type="AlphaFoldDB" id="A0A8T0NIR5"/>
<evidence type="ECO:0000256" key="1">
    <source>
        <dbReference type="SAM" id="MobiDB-lite"/>
    </source>
</evidence>
<gene>
    <name evidence="2" type="ORF">PVAP13_9KG064757</name>
</gene>
<organism evidence="2 3">
    <name type="scientific">Panicum virgatum</name>
    <name type="common">Blackwell switchgrass</name>
    <dbReference type="NCBI Taxonomy" id="38727"/>
    <lineage>
        <taxon>Eukaryota</taxon>
        <taxon>Viridiplantae</taxon>
        <taxon>Streptophyta</taxon>
        <taxon>Embryophyta</taxon>
        <taxon>Tracheophyta</taxon>
        <taxon>Spermatophyta</taxon>
        <taxon>Magnoliopsida</taxon>
        <taxon>Liliopsida</taxon>
        <taxon>Poales</taxon>
        <taxon>Poaceae</taxon>
        <taxon>PACMAD clade</taxon>
        <taxon>Panicoideae</taxon>
        <taxon>Panicodae</taxon>
        <taxon>Paniceae</taxon>
        <taxon>Panicinae</taxon>
        <taxon>Panicum</taxon>
        <taxon>Panicum sect. Hiantes</taxon>
    </lineage>
</organism>
<feature type="region of interest" description="Disordered" evidence="1">
    <location>
        <begin position="84"/>
        <end position="110"/>
    </location>
</feature>
<dbReference type="EMBL" id="CM029053">
    <property type="protein sequence ID" value="KAG2546986.1"/>
    <property type="molecule type" value="Genomic_DNA"/>
</dbReference>
<dbReference type="Proteomes" id="UP000823388">
    <property type="component" value="Chromosome 9K"/>
</dbReference>
<sequence length="110" mass="11753">MYGKGLPLDLPFPDCGTSTKVLHSGRVCSTHPVPSASTSLCHHLLANTTSSQSSLPVSGNASTGMPLLTLSRERLKHSTSANMEISIRSEPNPRSRLSRGANGERETRLI</sequence>
<protein>
    <submittedName>
        <fullName evidence="2">Uncharacterized protein</fullName>
    </submittedName>
</protein>
<evidence type="ECO:0000313" key="2">
    <source>
        <dbReference type="EMBL" id="KAG2546986.1"/>
    </source>
</evidence>
<proteinExistence type="predicted"/>